<reference evidence="2" key="1">
    <citation type="submission" date="2019-09" db="EMBL/GenBank/DDBJ databases">
        <title>Antimicrobial potential of Antarctic Bacteria.</title>
        <authorList>
            <person name="Benaud N."/>
            <person name="Edwards R.J."/>
            <person name="Ferrari B.C."/>
        </authorList>
    </citation>
    <scope>NUCLEOTIDE SEQUENCE [LARGE SCALE GENOMIC DNA]</scope>
    <source>
        <strain evidence="2">INR9</strain>
    </source>
</reference>
<name>A0A7G6YEN3_9MICO</name>
<dbReference type="AlphaFoldDB" id="A0A7G6YEN3"/>
<accession>A0A7G6YEN3</accession>
<dbReference type="EMBL" id="CP043641">
    <property type="protein sequence ID" value="QNE36948.1"/>
    <property type="molecule type" value="Genomic_DNA"/>
</dbReference>
<proteinExistence type="predicted"/>
<dbReference type="Proteomes" id="UP000515511">
    <property type="component" value="Chromosome"/>
</dbReference>
<gene>
    <name evidence="1" type="ORF">F1C12_18735</name>
</gene>
<evidence type="ECO:0000313" key="2">
    <source>
        <dbReference type="Proteomes" id="UP000515511"/>
    </source>
</evidence>
<dbReference type="KEGG" id="lse:F1C12_18735"/>
<organism evidence="1 2">
    <name type="scientific">Leifsonia shinshuensis</name>
    <dbReference type="NCBI Taxonomy" id="150026"/>
    <lineage>
        <taxon>Bacteria</taxon>
        <taxon>Bacillati</taxon>
        <taxon>Actinomycetota</taxon>
        <taxon>Actinomycetes</taxon>
        <taxon>Micrococcales</taxon>
        <taxon>Microbacteriaceae</taxon>
        <taxon>Leifsonia</taxon>
    </lineage>
</organism>
<evidence type="ECO:0000313" key="1">
    <source>
        <dbReference type="EMBL" id="QNE36948.1"/>
    </source>
</evidence>
<dbReference type="RefSeq" id="WP_185276374.1">
    <property type="nucleotide sequence ID" value="NZ_CP043641.1"/>
</dbReference>
<protein>
    <submittedName>
        <fullName evidence="1">Uncharacterized protein</fullName>
    </submittedName>
</protein>
<sequence length="149" mass="16383">MQQQYQKATSPEVKAALEDGKISDQEYAEMKDRYLACMSAVGITMTRYDFQGGSYMPPASMSHDEAHKAESRCSDESGEYPIAMFYVQMRVNPSHKDMVPAIVDCYKRTGLVGSGYGAKDYLAGDLPKSEARFADIKACDLDPEGLLGG</sequence>